<dbReference type="InterPro" id="IPR039536">
    <property type="entry name" value="TetR_C_Proteobacteria"/>
</dbReference>
<dbReference type="Pfam" id="PF00440">
    <property type="entry name" value="TetR_N"/>
    <property type="match status" value="1"/>
</dbReference>
<dbReference type="InterPro" id="IPR036271">
    <property type="entry name" value="Tet_transcr_reg_TetR-rel_C_sf"/>
</dbReference>
<dbReference type="PANTHER" id="PTHR30055">
    <property type="entry name" value="HTH-TYPE TRANSCRIPTIONAL REGULATOR RUTR"/>
    <property type="match status" value="1"/>
</dbReference>
<dbReference type="SUPFAM" id="SSF48498">
    <property type="entry name" value="Tetracyclin repressor-like, C-terminal domain"/>
    <property type="match status" value="1"/>
</dbReference>
<dbReference type="PANTHER" id="PTHR30055:SF146">
    <property type="entry name" value="HTH-TYPE TRANSCRIPTIONAL DUAL REGULATOR CECR"/>
    <property type="match status" value="1"/>
</dbReference>
<feature type="DNA-binding region" description="H-T-H motif" evidence="2">
    <location>
        <begin position="32"/>
        <end position="51"/>
    </location>
</feature>
<dbReference type="Proteomes" id="UP001500791">
    <property type="component" value="Unassembled WGS sequence"/>
</dbReference>
<dbReference type="Gene3D" id="1.10.357.10">
    <property type="entry name" value="Tetracycline Repressor, domain 2"/>
    <property type="match status" value="1"/>
</dbReference>
<dbReference type="SUPFAM" id="SSF46689">
    <property type="entry name" value="Homeodomain-like"/>
    <property type="match status" value="1"/>
</dbReference>
<evidence type="ECO:0000256" key="2">
    <source>
        <dbReference type="PROSITE-ProRule" id="PRU00335"/>
    </source>
</evidence>
<evidence type="ECO:0000313" key="4">
    <source>
        <dbReference type="EMBL" id="GAA0381580.1"/>
    </source>
</evidence>
<dbReference type="Pfam" id="PF14246">
    <property type="entry name" value="TetR_C_7"/>
    <property type="match status" value="1"/>
</dbReference>
<evidence type="ECO:0000256" key="1">
    <source>
        <dbReference type="ARBA" id="ARBA00023125"/>
    </source>
</evidence>
<name>A0ABN0Y342_9CAUL</name>
<keyword evidence="5" id="KW-1185">Reference proteome</keyword>
<accession>A0ABN0Y342</accession>
<reference evidence="4 5" key="1">
    <citation type="journal article" date="2019" name="Int. J. Syst. Evol. Microbiol.">
        <title>The Global Catalogue of Microorganisms (GCM) 10K type strain sequencing project: providing services to taxonomists for standard genome sequencing and annotation.</title>
        <authorList>
            <consortium name="The Broad Institute Genomics Platform"/>
            <consortium name="The Broad Institute Genome Sequencing Center for Infectious Disease"/>
            <person name="Wu L."/>
            <person name="Ma J."/>
        </authorList>
    </citation>
    <scope>NUCLEOTIDE SEQUENCE [LARGE SCALE GENOMIC DNA]</scope>
    <source>
        <strain evidence="4 5">JCM 13476</strain>
    </source>
</reference>
<dbReference type="PRINTS" id="PR00455">
    <property type="entry name" value="HTHTETR"/>
</dbReference>
<keyword evidence="1 2" id="KW-0238">DNA-binding</keyword>
<proteinExistence type="predicted"/>
<feature type="domain" description="HTH tetR-type" evidence="3">
    <location>
        <begin position="10"/>
        <end position="69"/>
    </location>
</feature>
<gene>
    <name evidence="4" type="ORF">GCM10009093_05700</name>
</gene>
<organism evidence="4 5">
    <name type="scientific">Brevundimonas terrae</name>
    <dbReference type="NCBI Taxonomy" id="363631"/>
    <lineage>
        <taxon>Bacteria</taxon>
        <taxon>Pseudomonadati</taxon>
        <taxon>Pseudomonadota</taxon>
        <taxon>Alphaproteobacteria</taxon>
        <taxon>Caulobacterales</taxon>
        <taxon>Caulobacteraceae</taxon>
        <taxon>Brevundimonas</taxon>
    </lineage>
</organism>
<dbReference type="InterPro" id="IPR009057">
    <property type="entry name" value="Homeodomain-like_sf"/>
</dbReference>
<dbReference type="InterPro" id="IPR001647">
    <property type="entry name" value="HTH_TetR"/>
</dbReference>
<evidence type="ECO:0000313" key="5">
    <source>
        <dbReference type="Proteomes" id="UP001500791"/>
    </source>
</evidence>
<dbReference type="InterPro" id="IPR050109">
    <property type="entry name" value="HTH-type_TetR-like_transc_reg"/>
</dbReference>
<sequence>MPRAPGQIDEQKSEAIMAAAMDLFARKGAKASMAEIARMAGVSKQTLYNRYPSKSELARALLTRRSLSITSPLENTGSPQQALSGMAMGLLTQVVKANSSEHLRALAFVSREDHELAAAVFDAGPARSLRRLSQWLEDRNTQGQLAIQNPDQAAEIFVGMVLGHAHLRMVLGLETPEQDMVQHANETARRFVRAYAV</sequence>
<dbReference type="EMBL" id="BAAAEJ010000003">
    <property type="protein sequence ID" value="GAA0381580.1"/>
    <property type="molecule type" value="Genomic_DNA"/>
</dbReference>
<dbReference type="PROSITE" id="PS50977">
    <property type="entry name" value="HTH_TETR_2"/>
    <property type="match status" value="1"/>
</dbReference>
<dbReference type="RefSeq" id="WP_167175486.1">
    <property type="nucleotide sequence ID" value="NZ_BAAAEJ010000003.1"/>
</dbReference>
<dbReference type="Gene3D" id="1.10.10.60">
    <property type="entry name" value="Homeodomain-like"/>
    <property type="match status" value="1"/>
</dbReference>
<comment type="caution">
    <text evidence="4">The sequence shown here is derived from an EMBL/GenBank/DDBJ whole genome shotgun (WGS) entry which is preliminary data.</text>
</comment>
<evidence type="ECO:0000259" key="3">
    <source>
        <dbReference type="PROSITE" id="PS50977"/>
    </source>
</evidence>
<protein>
    <submittedName>
        <fullName evidence="4">TetR/AcrR family transcriptional regulator</fullName>
    </submittedName>
</protein>